<dbReference type="Proteomes" id="UP001378956">
    <property type="component" value="Unassembled WGS sequence"/>
</dbReference>
<evidence type="ECO:0000313" key="6">
    <source>
        <dbReference type="EMBL" id="MEJ2902307.1"/>
    </source>
</evidence>
<dbReference type="SUPFAM" id="SSF49464">
    <property type="entry name" value="Carboxypeptidase regulatory domain-like"/>
    <property type="match status" value="1"/>
</dbReference>
<protein>
    <submittedName>
        <fullName evidence="6">Outer membrane beta-barrel family protein</fullName>
    </submittedName>
</protein>
<evidence type="ECO:0000313" key="7">
    <source>
        <dbReference type="Proteomes" id="UP001378956"/>
    </source>
</evidence>
<dbReference type="RefSeq" id="WP_337716020.1">
    <property type="nucleotide sequence ID" value="NZ_JBBEUB010000002.1"/>
</dbReference>
<gene>
    <name evidence="6" type="ORF">WAE58_07715</name>
</gene>
<dbReference type="InterPro" id="IPR041700">
    <property type="entry name" value="OMP_b-brl_3"/>
</dbReference>
<proteinExistence type="predicted"/>
<sequence>MKLFFYKVCILSFLLLLSLIYESSAQTVSGRVIETGGKGVESATITVLNAADSTLVKYEASNKEGYFEITNLKNGVFTVKVSCIGYNGQLLNNIRFNGSSVKLTDVVLNKQSKELKEVAIESKHPVLERKVDRWIFNLNNTIAANGSSLFEALQVAPFLKVSDNGVSMAGKGSMGVMVNEKIVYLSGTDLTNYLKTLRSEGVEKIEIITNPPAKYDAQGDAGLINIVLKKNESLGWRGSLSSTYRQGFYASYNNNLALFFRSKKINSSFTFGQSRYHNMQNNWLNMIGNSSQILSNEQRISITPGLQAGLSIDYELDRHNNIGFIYNISLSKENNAFVNSYSYGKSNTVDSVLNTNGEMYRPLFAQTLNVYHDLKIDSAGKKLSSSVNFFSNRPEIRNNFVSESESTYAAVRNNNSSKYNIWSVQSDLTLPYKWAKIETGIKFANFDNNADVEYYNYVHENFLLDKTRSNEFNYTEKNLASYFSMSSELSKRWTAKAGLRYEYTMTDGYSPTLDQRNKRNYGALFPTAYIVYKADANNVLSLNYSRRINRPGLSSLNPFAYYTNIYTYFIGNPLLLPSYSNNFELNYLYKSMVSFTVFTQHASDVNSLLTTIDGPLVVSSGGNFISRDNVGAYVSINRAFFKWWENSSSASFFYSSSKSKIKAISIQNGTSASFSFNNNFKATKQLNFYLNYSQSLPSTSGNTYTYSVRDFRVGARLKLLKDNLIINPSGFLGTVNKYDVRFNEFVRTERTDYYYKNFGLGITYLFGRSKVSGNNKDISFDEKRRAQ</sequence>
<name>A0ABU8NJ80_9SPHI</name>
<keyword evidence="7" id="KW-1185">Reference proteome</keyword>
<dbReference type="EMBL" id="JBBEUB010000002">
    <property type="protein sequence ID" value="MEJ2902307.1"/>
    <property type="molecule type" value="Genomic_DNA"/>
</dbReference>
<dbReference type="InterPro" id="IPR008969">
    <property type="entry name" value="CarboxyPept-like_regulatory"/>
</dbReference>
<accession>A0ABU8NJ80</accession>
<dbReference type="SUPFAM" id="SSF56935">
    <property type="entry name" value="Porins"/>
    <property type="match status" value="1"/>
</dbReference>
<dbReference type="Gene3D" id="2.40.170.20">
    <property type="entry name" value="TonB-dependent receptor, beta-barrel domain"/>
    <property type="match status" value="1"/>
</dbReference>
<comment type="subcellular location">
    <subcellularLocation>
        <location evidence="1">Cell outer membrane</location>
    </subcellularLocation>
</comment>
<dbReference type="Pfam" id="PF13620">
    <property type="entry name" value="CarboxypepD_reg"/>
    <property type="match status" value="1"/>
</dbReference>
<comment type="caution">
    <text evidence="6">The sequence shown here is derived from an EMBL/GenBank/DDBJ whole genome shotgun (WGS) entry which is preliminary data.</text>
</comment>
<dbReference type="Gene3D" id="2.60.40.1120">
    <property type="entry name" value="Carboxypeptidase-like, regulatory domain"/>
    <property type="match status" value="1"/>
</dbReference>
<organism evidence="6 7">
    <name type="scientific">Pedobacter panaciterrae</name>
    <dbReference type="NCBI Taxonomy" id="363849"/>
    <lineage>
        <taxon>Bacteria</taxon>
        <taxon>Pseudomonadati</taxon>
        <taxon>Bacteroidota</taxon>
        <taxon>Sphingobacteriia</taxon>
        <taxon>Sphingobacteriales</taxon>
        <taxon>Sphingobacteriaceae</taxon>
        <taxon>Pedobacter</taxon>
    </lineage>
</organism>
<evidence type="ECO:0000256" key="2">
    <source>
        <dbReference type="ARBA" id="ARBA00023136"/>
    </source>
</evidence>
<evidence type="ECO:0000259" key="5">
    <source>
        <dbReference type="Pfam" id="PF14905"/>
    </source>
</evidence>
<feature type="signal peptide" evidence="4">
    <location>
        <begin position="1"/>
        <end position="25"/>
    </location>
</feature>
<keyword evidence="3" id="KW-0998">Cell outer membrane</keyword>
<reference evidence="6 7" key="1">
    <citation type="submission" date="2024-03" db="EMBL/GenBank/DDBJ databases">
        <title>Sequence of Lycoming College Course Isolates.</title>
        <authorList>
            <person name="Plotts O."/>
            <person name="Newman J."/>
        </authorList>
    </citation>
    <scope>NUCLEOTIDE SEQUENCE [LARGE SCALE GENOMIC DNA]</scope>
    <source>
        <strain evidence="6 7">CJB-3</strain>
    </source>
</reference>
<dbReference type="InterPro" id="IPR036942">
    <property type="entry name" value="Beta-barrel_TonB_sf"/>
</dbReference>
<feature type="domain" description="Outer membrane protein beta-barrel" evidence="5">
    <location>
        <begin position="375"/>
        <end position="764"/>
    </location>
</feature>
<keyword evidence="2" id="KW-0472">Membrane</keyword>
<evidence type="ECO:0000256" key="4">
    <source>
        <dbReference type="SAM" id="SignalP"/>
    </source>
</evidence>
<feature type="chain" id="PRO_5046591698" evidence="4">
    <location>
        <begin position="26"/>
        <end position="787"/>
    </location>
</feature>
<keyword evidence="4" id="KW-0732">Signal</keyword>
<evidence type="ECO:0000256" key="1">
    <source>
        <dbReference type="ARBA" id="ARBA00004442"/>
    </source>
</evidence>
<dbReference type="Pfam" id="PF14905">
    <property type="entry name" value="OMP_b-brl_3"/>
    <property type="match status" value="1"/>
</dbReference>
<dbReference type="PANTHER" id="PTHR40980:SF4">
    <property type="entry name" value="TONB-DEPENDENT RECEPTOR-LIKE BETA-BARREL DOMAIN-CONTAINING PROTEIN"/>
    <property type="match status" value="1"/>
</dbReference>
<dbReference type="PANTHER" id="PTHR40980">
    <property type="entry name" value="PLUG DOMAIN-CONTAINING PROTEIN"/>
    <property type="match status" value="1"/>
</dbReference>
<evidence type="ECO:0000256" key="3">
    <source>
        <dbReference type="ARBA" id="ARBA00023237"/>
    </source>
</evidence>